<dbReference type="EMBL" id="PVEO01000026">
    <property type="protein sequence ID" value="PQV44321.1"/>
    <property type="molecule type" value="Genomic_DNA"/>
</dbReference>
<evidence type="ECO:0000313" key="3">
    <source>
        <dbReference type="Proteomes" id="UP000251545"/>
    </source>
</evidence>
<protein>
    <submittedName>
        <fullName evidence="2">Uncharacterized protein</fullName>
    </submittedName>
</protein>
<keyword evidence="1" id="KW-0472">Membrane</keyword>
<reference evidence="2 3" key="1">
    <citation type="submission" date="2018-02" db="EMBL/GenBank/DDBJ databases">
        <title>Genomic Encyclopedia of Archaeal and Bacterial Type Strains, Phase II (KMG-II): from individual species to whole genera.</title>
        <authorList>
            <person name="Goeker M."/>
        </authorList>
    </citation>
    <scope>NUCLEOTIDE SEQUENCE [LARGE SCALE GENOMIC DNA]</scope>
    <source>
        <strain evidence="2 3">DSM 21165</strain>
    </source>
</reference>
<proteinExistence type="predicted"/>
<accession>A0A362WWV7</accession>
<name>A0A362WWV7_9FLAO</name>
<evidence type="ECO:0000313" key="2">
    <source>
        <dbReference type="EMBL" id="PQV44321.1"/>
    </source>
</evidence>
<keyword evidence="1" id="KW-1133">Transmembrane helix</keyword>
<dbReference type="RefSeq" id="WP_105474943.1">
    <property type="nucleotide sequence ID" value="NZ_PVEO01000026.1"/>
</dbReference>
<gene>
    <name evidence="2" type="ORF">CLV33_1264</name>
</gene>
<feature type="transmembrane region" description="Helical" evidence="1">
    <location>
        <begin position="58"/>
        <end position="79"/>
    </location>
</feature>
<comment type="caution">
    <text evidence="2">The sequence shown here is derived from an EMBL/GenBank/DDBJ whole genome shotgun (WGS) entry which is preliminary data.</text>
</comment>
<keyword evidence="1" id="KW-0812">Transmembrane</keyword>
<sequence>MGKKIFTIKNVTIGIGLIMLDLAIYVVLGLMLMDYDDFYDESKGEYWSLASMTTSQKATYIGLNIWNIINILIIGYIVYRIIKIVKNNVLQHRV</sequence>
<feature type="transmembrane region" description="Helical" evidence="1">
    <location>
        <begin position="12"/>
        <end position="33"/>
    </location>
</feature>
<organism evidence="2 3">
    <name type="scientific">Jejuia pallidilutea</name>
    <dbReference type="NCBI Taxonomy" id="504487"/>
    <lineage>
        <taxon>Bacteria</taxon>
        <taxon>Pseudomonadati</taxon>
        <taxon>Bacteroidota</taxon>
        <taxon>Flavobacteriia</taxon>
        <taxon>Flavobacteriales</taxon>
        <taxon>Flavobacteriaceae</taxon>
        <taxon>Jejuia</taxon>
    </lineage>
</organism>
<dbReference type="Proteomes" id="UP000251545">
    <property type="component" value="Unassembled WGS sequence"/>
</dbReference>
<evidence type="ECO:0000256" key="1">
    <source>
        <dbReference type="SAM" id="Phobius"/>
    </source>
</evidence>
<dbReference type="AlphaFoldDB" id="A0A362WWV7"/>